<keyword evidence="1" id="KW-0472">Membrane</keyword>
<gene>
    <name evidence="2" type="ORF">EUTSA_v10015103mg</name>
</gene>
<sequence>MTGATTTHLLLRFVGCLNPLTGKRLYNFLHYLLIQLRVLRNVCVLTSRCPLIRHALQENSDFKTNQKNQRFDFLFFSPIVYLMFNAGPISSSINYIADSKS</sequence>
<keyword evidence="1" id="KW-0812">Transmembrane</keyword>
<proteinExistence type="predicted"/>
<keyword evidence="1" id="KW-1133">Transmembrane helix</keyword>
<dbReference type="Gramene" id="ESQ42974">
    <property type="protein sequence ID" value="ESQ42974"/>
    <property type="gene ID" value="EUTSA_v10015103mg"/>
</dbReference>
<protein>
    <submittedName>
        <fullName evidence="2">Uncharacterized protein</fullName>
    </submittedName>
</protein>
<accession>V4LGX6</accession>
<dbReference type="KEGG" id="eus:EUTSA_v10015103mg"/>
<evidence type="ECO:0000313" key="2">
    <source>
        <dbReference type="EMBL" id="ESQ42974.1"/>
    </source>
</evidence>
<evidence type="ECO:0000256" key="1">
    <source>
        <dbReference type="SAM" id="Phobius"/>
    </source>
</evidence>
<dbReference type="EMBL" id="KI517464">
    <property type="protein sequence ID" value="ESQ42974.1"/>
    <property type="molecule type" value="Genomic_DNA"/>
</dbReference>
<organism evidence="2 3">
    <name type="scientific">Eutrema salsugineum</name>
    <name type="common">Saltwater cress</name>
    <name type="synonym">Sisymbrium salsugineum</name>
    <dbReference type="NCBI Taxonomy" id="72664"/>
    <lineage>
        <taxon>Eukaryota</taxon>
        <taxon>Viridiplantae</taxon>
        <taxon>Streptophyta</taxon>
        <taxon>Embryophyta</taxon>
        <taxon>Tracheophyta</taxon>
        <taxon>Spermatophyta</taxon>
        <taxon>Magnoliopsida</taxon>
        <taxon>eudicotyledons</taxon>
        <taxon>Gunneridae</taxon>
        <taxon>Pentapetalae</taxon>
        <taxon>rosids</taxon>
        <taxon>malvids</taxon>
        <taxon>Brassicales</taxon>
        <taxon>Brassicaceae</taxon>
        <taxon>Eutremeae</taxon>
        <taxon>Eutrema</taxon>
    </lineage>
</organism>
<reference evidence="2 3" key="1">
    <citation type="journal article" date="2013" name="Front. Plant Sci.">
        <title>The Reference Genome of the Halophytic Plant Eutrema salsugineum.</title>
        <authorList>
            <person name="Yang R."/>
            <person name="Jarvis D.E."/>
            <person name="Chen H."/>
            <person name="Beilstein M.A."/>
            <person name="Grimwood J."/>
            <person name="Jenkins J."/>
            <person name="Shu S."/>
            <person name="Prochnik S."/>
            <person name="Xin M."/>
            <person name="Ma C."/>
            <person name="Schmutz J."/>
            <person name="Wing R.A."/>
            <person name="Mitchell-Olds T."/>
            <person name="Schumaker K.S."/>
            <person name="Wang X."/>
        </authorList>
    </citation>
    <scope>NUCLEOTIDE SEQUENCE [LARGE SCALE GENOMIC DNA]</scope>
</reference>
<feature type="transmembrane region" description="Helical" evidence="1">
    <location>
        <begin position="73"/>
        <end position="97"/>
    </location>
</feature>
<keyword evidence="3" id="KW-1185">Reference proteome</keyword>
<dbReference type="Proteomes" id="UP000030689">
    <property type="component" value="Unassembled WGS sequence"/>
</dbReference>
<dbReference type="AlphaFoldDB" id="V4LGX6"/>
<evidence type="ECO:0000313" key="3">
    <source>
        <dbReference type="Proteomes" id="UP000030689"/>
    </source>
</evidence>
<name>V4LGX6_EUTSA</name>